<dbReference type="RefSeq" id="WP_353722007.1">
    <property type="nucleotide sequence ID" value="NZ_CP159289.1"/>
</dbReference>
<dbReference type="Pfam" id="PF20583">
    <property type="entry name" value="DUF6786"/>
    <property type="match status" value="1"/>
</dbReference>
<gene>
    <name evidence="1" type="ORF">ABV298_10130</name>
</gene>
<evidence type="ECO:0000313" key="1">
    <source>
        <dbReference type="EMBL" id="XCH26724.1"/>
    </source>
</evidence>
<reference evidence="1" key="1">
    <citation type="submission" date="2024-06" db="EMBL/GenBank/DDBJ databases">
        <title>Sequencing and assembly of the genome of Dyadobacter sp. strain 676, a symbiont of Cyamopsis tetragonoloba.</title>
        <authorList>
            <person name="Guro P."/>
            <person name="Sazanova A."/>
            <person name="Kuznetsova I."/>
            <person name="Belimov A."/>
            <person name="Safronova V."/>
        </authorList>
    </citation>
    <scope>NUCLEOTIDE SEQUENCE</scope>
    <source>
        <strain evidence="1">676</strain>
    </source>
</reference>
<dbReference type="AlphaFoldDB" id="A0AAU8FTB3"/>
<proteinExistence type="predicted"/>
<name>A0AAU8FTB3_9BACT</name>
<organism evidence="1">
    <name type="scientific">Dyadobacter sp. 676</name>
    <dbReference type="NCBI Taxonomy" id="3088362"/>
    <lineage>
        <taxon>Bacteria</taxon>
        <taxon>Pseudomonadati</taxon>
        <taxon>Bacteroidota</taxon>
        <taxon>Cytophagia</taxon>
        <taxon>Cytophagales</taxon>
        <taxon>Spirosomataceae</taxon>
        <taxon>Dyadobacter</taxon>
    </lineage>
</organism>
<protein>
    <submittedName>
        <fullName evidence="1">DUF6786 family protein</fullName>
    </submittedName>
</protein>
<sequence length="413" mass="45603">MKAHYPVLLTAMMAAEGCSSDHKSDHNQLETAQTQAAGTFGHDLAFLKKYQEAVVLSAPDNAEAQAIVIPAYQGRVMTSTADGNVGNSYGWINYKLIESGQYRPHMNGFGGEERFWLSPEGGQFSVYFKKGQRFDFENWQTPALIDTVAYKAIESDASSVKFQIDAMIENYSGKTFVIAISRKIEMLTKENMADLLGLPAFNGVKAVAYRSINSVTNKGEEWKPETGMLGIWLLGMFRPSDQTTIIAPFSRALSEKPLITDDYFGKIPSDRLVIKDSILFLKADGKHRSKIGIAPKSARNVAGSYDAGKGILTIIQYDLDPQGRYMKSTWELHKDPYDGDALNAYNDGKLADGTQMGPFYELESNSSVKALKEGEAITHRQSTFHFEGDKAALNAIAQKVLGVNIDQIGEIFK</sequence>
<dbReference type="EMBL" id="CP159289">
    <property type="protein sequence ID" value="XCH26724.1"/>
    <property type="molecule type" value="Genomic_DNA"/>
</dbReference>
<dbReference type="InterPro" id="IPR046713">
    <property type="entry name" value="DUF6786"/>
</dbReference>
<accession>A0AAU8FTB3</accession>